<evidence type="ECO:0000256" key="1">
    <source>
        <dbReference type="SAM" id="Phobius"/>
    </source>
</evidence>
<feature type="transmembrane region" description="Helical" evidence="1">
    <location>
        <begin position="109"/>
        <end position="134"/>
    </location>
</feature>
<keyword evidence="1" id="KW-0472">Membrane</keyword>
<keyword evidence="1" id="KW-1133">Transmembrane helix</keyword>
<comment type="caution">
    <text evidence="2">The sequence shown here is derived from an EMBL/GenBank/DDBJ whole genome shotgun (WGS) entry which is preliminary data.</text>
</comment>
<feature type="transmembrane region" description="Helical" evidence="1">
    <location>
        <begin position="67"/>
        <end position="89"/>
    </location>
</feature>
<gene>
    <name evidence="2" type="ORF">Pla111_12370</name>
</gene>
<reference evidence="2 3" key="1">
    <citation type="submission" date="2019-02" db="EMBL/GenBank/DDBJ databases">
        <title>Deep-cultivation of Planctomycetes and their phenomic and genomic characterization uncovers novel biology.</title>
        <authorList>
            <person name="Wiegand S."/>
            <person name="Jogler M."/>
            <person name="Boedeker C."/>
            <person name="Pinto D."/>
            <person name="Vollmers J."/>
            <person name="Rivas-Marin E."/>
            <person name="Kohn T."/>
            <person name="Peeters S.H."/>
            <person name="Heuer A."/>
            <person name="Rast P."/>
            <person name="Oberbeckmann S."/>
            <person name="Bunk B."/>
            <person name="Jeske O."/>
            <person name="Meyerdierks A."/>
            <person name="Storesund J.E."/>
            <person name="Kallscheuer N."/>
            <person name="Luecker S."/>
            <person name="Lage O.M."/>
            <person name="Pohl T."/>
            <person name="Merkel B.J."/>
            <person name="Hornburger P."/>
            <person name="Mueller R.-W."/>
            <person name="Bruemmer F."/>
            <person name="Labrenz M."/>
            <person name="Spormann A.M."/>
            <person name="Op Den Camp H."/>
            <person name="Overmann J."/>
            <person name="Amann R."/>
            <person name="Jetten M.S.M."/>
            <person name="Mascher T."/>
            <person name="Medema M.H."/>
            <person name="Devos D.P."/>
            <person name="Kaster A.-K."/>
            <person name="Ovreas L."/>
            <person name="Rohde M."/>
            <person name="Galperin M.Y."/>
            <person name="Jogler C."/>
        </authorList>
    </citation>
    <scope>NUCLEOTIDE SEQUENCE [LARGE SCALE GENOMIC DNA]</scope>
    <source>
        <strain evidence="2 3">Pla111</strain>
    </source>
</reference>
<keyword evidence="3" id="KW-1185">Reference proteome</keyword>
<dbReference type="OrthoDB" id="268259at2"/>
<dbReference type="EMBL" id="SJPH01000002">
    <property type="protein sequence ID" value="TWT47621.1"/>
    <property type="molecule type" value="Genomic_DNA"/>
</dbReference>
<proteinExistence type="predicted"/>
<organism evidence="2 3">
    <name type="scientific">Botrimarina hoheduenensis</name>
    <dbReference type="NCBI Taxonomy" id="2528000"/>
    <lineage>
        <taxon>Bacteria</taxon>
        <taxon>Pseudomonadati</taxon>
        <taxon>Planctomycetota</taxon>
        <taxon>Planctomycetia</taxon>
        <taxon>Pirellulales</taxon>
        <taxon>Lacipirellulaceae</taxon>
        <taxon>Botrimarina</taxon>
    </lineage>
</organism>
<dbReference type="Proteomes" id="UP000318995">
    <property type="component" value="Unassembled WGS sequence"/>
</dbReference>
<evidence type="ECO:0000313" key="2">
    <source>
        <dbReference type="EMBL" id="TWT47621.1"/>
    </source>
</evidence>
<dbReference type="RefSeq" id="WP_146572362.1">
    <property type="nucleotide sequence ID" value="NZ_SJPH01000002.1"/>
</dbReference>
<feature type="transmembrane region" description="Helical" evidence="1">
    <location>
        <begin position="25"/>
        <end position="55"/>
    </location>
</feature>
<accession>A0A5C5WC74</accession>
<keyword evidence="1" id="KW-0812">Transmembrane</keyword>
<name>A0A5C5WC74_9BACT</name>
<evidence type="ECO:0000313" key="3">
    <source>
        <dbReference type="Proteomes" id="UP000318995"/>
    </source>
</evidence>
<sequence length="170" mass="18398">MSDWYFAPLRATVAALVAHDSTRQIAVGVVLGAILGLLPKATLLAAIFAFALAAFRVNRAAGLASAGFFAMLTPWLDPLLHAVGFRVLAAPSLQSSFAWLYDLPLGPWMGFHNSVAMGSLLVGLYIAYPLYLAVRSLLDRVRPRLVSWVMKYRVARVLLGADVASRWGAL</sequence>
<dbReference type="AlphaFoldDB" id="A0A5C5WC74"/>
<dbReference type="NCBIfam" id="TIGR03546">
    <property type="entry name" value="TIGR03546 family protein"/>
    <property type="match status" value="1"/>
</dbReference>
<dbReference type="InterPro" id="IPR019935">
    <property type="entry name" value="CHP03546"/>
</dbReference>
<evidence type="ECO:0008006" key="4">
    <source>
        <dbReference type="Google" id="ProtNLM"/>
    </source>
</evidence>
<protein>
    <recommendedName>
        <fullName evidence="4">DUF2062 domain-containing protein</fullName>
    </recommendedName>
</protein>